<dbReference type="PANTHER" id="PTHR35526:SF3">
    <property type="entry name" value="ANTI-SIGMA-F FACTOR RSBW"/>
    <property type="match status" value="1"/>
</dbReference>
<gene>
    <name evidence="4" type="ORF">EAH86_05850</name>
</gene>
<dbReference type="PANTHER" id="PTHR35526">
    <property type="entry name" value="ANTI-SIGMA-F FACTOR RSBW-RELATED"/>
    <property type="match status" value="1"/>
</dbReference>
<dbReference type="CDD" id="cd16936">
    <property type="entry name" value="HATPase_RsbW-like"/>
    <property type="match status" value="1"/>
</dbReference>
<dbReference type="InterPro" id="IPR050267">
    <property type="entry name" value="Anti-sigma-factor_SerPK"/>
</dbReference>
<protein>
    <submittedName>
        <fullName evidence="4">Sensor histidine kinase</fullName>
    </submittedName>
</protein>
<organism evidence="4 5">
    <name type="scientific">Pedococcus bigeumensis</name>
    <dbReference type="NCBI Taxonomy" id="433644"/>
    <lineage>
        <taxon>Bacteria</taxon>
        <taxon>Bacillati</taxon>
        <taxon>Actinomycetota</taxon>
        <taxon>Actinomycetes</taxon>
        <taxon>Micrococcales</taxon>
        <taxon>Intrasporangiaceae</taxon>
        <taxon>Pedococcus</taxon>
    </lineage>
</organism>
<keyword evidence="4" id="KW-0418">Kinase</keyword>
<dbReference type="InterPro" id="IPR036890">
    <property type="entry name" value="HATPase_C_sf"/>
</dbReference>
<dbReference type="EMBL" id="RCZM01000002">
    <property type="protein sequence ID" value="TPG17949.1"/>
    <property type="molecule type" value="Genomic_DNA"/>
</dbReference>
<dbReference type="InterPro" id="IPR047718">
    <property type="entry name" value="RsbA-like_anti_sig"/>
</dbReference>
<dbReference type="SUPFAM" id="SSF55874">
    <property type="entry name" value="ATPase domain of HSP90 chaperone/DNA topoisomerase II/histidine kinase"/>
    <property type="match status" value="1"/>
</dbReference>
<feature type="domain" description="Histidine kinase/HSP90-like ATPase" evidence="2">
    <location>
        <begin position="206"/>
        <end position="316"/>
    </location>
</feature>
<keyword evidence="5" id="KW-1185">Reference proteome</keyword>
<dbReference type="AlphaFoldDB" id="A0A502D0P9"/>
<dbReference type="InterPro" id="IPR025847">
    <property type="entry name" value="MEDS_domain"/>
</dbReference>
<evidence type="ECO:0000313" key="5">
    <source>
        <dbReference type="Proteomes" id="UP000317722"/>
    </source>
</evidence>
<keyword evidence="1" id="KW-0723">Serine/threonine-protein kinase</keyword>
<accession>A0A502D0P9</accession>
<dbReference type="OrthoDB" id="4088450at2"/>
<sequence>MGITTSSLPVGRARADDGYVHDVMLWTRADAFVRDTVDFVRAGLLADERVLVALPAPRLRAVRVALGEGARHVSFADMEELGSNPARIIAAWVQFVTESGDRPSRGVGEPLWAGRTRVEVKECQLHEALLNDAIPATVPLWLRCPYEVGALSTEVVDEALSSHPWVAETDGTARANESYGGGALGAVGFATPLPEPPAASILRTITPQTLRTVRDLALHVARVCGVAEERAADLGLALHELGVNSVVHGHGGTLRLWRTPEALVCEVTDAGIVADPLTGRLAPDTDEPDGRGLWMVNQLCDLVQLRSSESGTTVRVHTWL</sequence>
<dbReference type="InterPro" id="IPR003594">
    <property type="entry name" value="HATPase_dom"/>
</dbReference>
<dbReference type="Pfam" id="PF13581">
    <property type="entry name" value="HATPase_c_2"/>
    <property type="match status" value="1"/>
</dbReference>
<dbReference type="RefSeq" id="WP_140737714.1">
    <property type="nucleotide sequence ID" value="NZ_RCZM01000002.1"/>
</dbReference>
<proteinExistence type="predicted"/>
<dbReference type="Proteomes" id="UP000317722">
    <property type="component" value="Unassembled WGS sequence"/>
</dbReference>
<evidence type="ECO:0000259" key="2">
    <source>
        <dbReference type="Pfam" id="PF13581"/>
    </source>
</evidence>
<name>A0A502D0P9_9MICO</name>
<dbReference type="GO" id="GO:0004674">
    <property type="term" value="F:protein serine/threonine kinase activity"/>
    <property type="evidence" value="ECO:0007669"/>
    <property type="project" value="UniProtKB-KW"/>
</dbReference>
<evidence type="ECO:0000256" key="1">
    <source>
        <dbReference type="ARBA" id="ARBA00022527"/>
    </source>
</evidence>
<reference evidence="4 5" key="1">
    <citation type="journal article" date="2019" name="Environ. Microbiol.">
        <title>Species interactions and distinct microbial communities in high Arctic permafrost affected cryosols are associated with the CH4 and CO2 gas fluxes.</title>
        <authorList>
            <person name="Altshuler I."/>
            <person name="Hamel J."/>
            <person name="Turney S."/>
            <person name="Magnuson E."/>
            <person name="Levesque R."/>
            <person name="Greer C."/>
            <person name="Whyte L.G."/>
        </authorList>
    </citation>
    <scope>NUCLEOTIDE SEQUENCE [LARGE SCALE GENOMIC DNA]</scope>
    <source>
        <strain evidence="4 5">S9.3A</strain>
    </source>
</reference>
<feature type="domain" description="MEDS" evidence="3">
    <location>
        <begin position="21"/>
        <end position="164"/>
    </location>
</feature>
<comment type="caution">
    <text evidence="4">The sequence shown here is derived from an EMBL/GenBank/DDBJ whole genome shotgun (WGS) entry which is preliminary data.</text>
</comment>
<dbReference type="Gene3D" id="3.30.565.10">
    <property type="entry name" value="Histidine kinase-like ATPase, C-terminal domain"/>
    <property type="match status" value="1"/>
</dbReference>
<dbReference type="Pfam" id="PF14417">
    <property type="entry name" value="MEDS"/>
    <property type="match status" value="1"/>
</dbReference>
<evidence type="ECO:0000259" key="3">
    <source>
        <dbReference type="Pfam" id="PF14417"/>
    </source>
</evidence>
<keyword evidence="4" id="KW-0808">Transferase</keyword>
<evidence type="ECO:0000313" key="4">
    <source>
        <dbReference type="EMBL" id="TPG17949.1"/>
    </source>
</evidence>
<dbReference type="NCBIfam" id="NF041045">
    <property type="entry name" value="RsbA_anti_sig"/>
    <property type="match status" value="1"/>
</dbReference>